<evidence type="ECO:0000256" key="3">
    <source>
        <dbReference type="ARBA" id="ARBA00005043"/>
    </source>
</evidence>
<evidence type="ECO:0000256" key="9">
    <source>
        <dbReference type="SAM" id="MobiDB-lite"/>
    </source>
</evidence>
<dbReference type="InterPro" id="IPR027417">
    <property type="entry name" value="P-loop_NTPase"/>
</dbReference>
<feature type="compositionally biased region" description="Polar residues" evidence="9">
    <location>
        <begin position="228"/>
        <end position="237"/>
    </location>
</feature>
<proteinExistence type="inferred from homology"/>
<comment type="pathway">
    <text evidence="3">tRNA modification; 5-methoxycarbonylmethyl-2-thiouridine-tRNA biosynthesis.</text>
</comment>
<keyword evidence="7" id="KW-0819">tRNA processing</keyword>
<feature type="compositionally biased region" description="Polar residues" evidence="9">
    <location>
        <begin position="318"/>
        <end position="327"/>
    </location>
</feature>
<dbReference type="PANTHER" id="PTHR15641">
    <property type="entry name" value="ELONGATOR COMPLEX PROTEIN 5"/>
    <property type="match status" value="1"/>
</dbReference>
<dbReference type="GO" id="GO:0002098">
    <property type="term" value="P:tRNA wobble uridine modification"/>
    <property type="evidence" value="ECO:0007669"/>
    <property type="project" value="InterPro"/>
</dbReference>
<reference evidence="10" key="1">
    <citation type="submission" date="2025-08" db="UniProtKB">
        <authorList>
            <consortium name="Ensembl"/>
        </authorList>
    </citation>
    <scope>IDENTIFICATION</scope>
</reference>
<evidence type="ECO:0000313" key="10">
    <source>
        <dbReference type="Ensembl" id="ENSSRHP00000035604.1"/>
    </source>
</evidence>
<organism evidence="10 11">
    <name type="scientific">Sinocyclocheilus rhinocerous</name>
    <dbReference type="NCBI Taxonomy" id="307959"/>
    <lineage>
        <taxon>Eukaryota</taxon>
        <taxon>Metazoa</taxon>
        <taxon>Chordata</taxon>
        <taxon>Craniata</taxon>
        <taxon>Vertebrata</taxon>
        <taxon>Euteleostomi</taxon>
        <taxon>Actinopterygii</taxon>
        <taxon>Neopterygii</taxon>
        <taxon>Teleostei</taxon>
        <taxon>Ostariophysi</taxon>
        <taxon>Cypriniformes</taxon>
        <taxon>Cyprinidae</taxon>
        <taxon>Cyprininae</taxon>
        <taxon>Sinocyclocheilus</taxon>
    </lineage>
</organism>
<dbReference type="Pfam" id="PF10483">
    <property type="entry name" value="Elong_Iki1"/>
    <property type="match status" value="3"/>
</dbReference>
<evidence type="ECO:0000256" key="8">
    <source>
        <dbReference type="ARBA" id="ARBA00023242"/>
    </source>
</evidence>
<accession>A0A673I4W6</accession>
<feature type="region of interest" description="Disordered" evidence="9">
    <location>
        <begin position="351"/>
        <end position="385"/>
    </location>
</feature>
<dbReference type="GO" id="GO:0005829">
    <property type="term" value="C:cytosol"/>
    <property type="evidence" value="ECO:0007669"/>
    <property type="project" value="TreeGrafter"/>
</dbReference>
<comment type="subcellular location">
    <subcellularLocation>
        <location evidence="2">Cytoplasm</location>
    </subcellularLocation>
    <subcellularLocation>
        <location evidence="1">Nucleus</location>
    </subcellularLocation>
</comment>
<dbReference type="Proteomes" id="UP000472270">
    <property type="component" value="Unassembled WGS sequence"/>
</dbReference>
<evidence type="ECO:0000256" key="1">
    <source>
        <dbReference type="ARBA" id="ARBA00004123"/>
    </source>
</evidence>
<dbReference type="UniPathway" id="UPA00988"/>
<dbReference type="PANTHER" id="PTHR15641:SF1">
    <property type="entry name" value="ELONGATOR COMPLEX PROTEIN 5"/>
    <property type="match status" value="1"/>
</dbReference>
<evidence type="ECO:0000256" key="2">
    <source>
        <dbReference type="ARBA" id="ARBA00004496"/>
    </source>
</evidence>
<feature type="region of interest" description="Disordered" evidence="9">
    <location>
        <begin position="298"/>
        <end position="328"/>
    </location>
</feature>
<dbReference type="Ensembl" id="ENSSRHT00000036645.1">
    <property type="protein sequence ID" value="ENSSRHP00000035604.1"/>
    <property type="gene ID" value="ENSSRHG00000018283.1"/>
</dbReference>
<evidence type="ECO:0000256" key="6">
    <source>
        <dbReference type="ARBA" id="ARBA00022490"/>
    </source>
</evidence>
<dbReference type="Gene3D" id="3.40.50.300">
    <property type="entry name" value="P-loop containing nucleotide triphosphate hydrolases"/>
    <property type="match status" value="1"/>
</dbReference>
<gene>
    <name evidence="10" type="primary">elp5</name>
</gene>
<reference evidence="10" key="2">
    <citation type="submission" date="2025-09" db="UniProtKB">
        <authorList>
            <consortium name="Ensembl"/>
        </authorList>
    </citation>
    <scope>IDENTIFICATION</scope>
</reference>
<feature type="region of interest" description="Disordered" evidence="9">
    <location>
        <begin position="203"/>
        <end position="238"/>
    </location>
</feature>
<evidence type="ECO:0000256" key="7">
    <source>
        <dbReference type="ARBA" id="ARBA00022694"/>
    </source>
</evidence>
<name>A0A673I4W6_9TELE</name>
<dbReference type="AlphaFoldDB" id="A0A673I4W6"/>
<dbReference type="GO" id="GO:0000049">
    <property type="term" value="F:tRNA binding"/>
    <property type="evidence" value="ECO:0007669"/>
    <property type="project" value="TreeGrafter"/>
</dbReference>
<comment type="similarity">
    <text evidence="4">Belongs to the ELP5 family.</text>
</comment>
<dbReference type="GO" id="GO:0005634">
    <property type="term" value="C:nucleus"/>
    <property type="evidence" value="ECO:0007669"/>
    <property type="project" value="UniProtKB-SubCell"/>
</dbReference>
<feature type="compositionally biased region" description="Acidic residues" evidence="9">
    <location>
        <begin position="369"/>
        <end position="385"/>
    </location>
</feature>
<keyword evidence="6" id="KW-0963">Cytoplasm</keyword>
<evidence type="ECO:0000313" key="11">
    <source>
        <dbReference type="Proteomes" id="UP000472270"/>
    </source>
</evidence>
<keyword evidence="11" id="KW-1185">Reference proteome</keyword>
<evidence type="ECO:0000256" key="5">
    <source>
        <dbReference type="ARBA" id="ARBA00020264"/>
    </source>
</evidence>
<dbReference type="InterPro" id="IPR019519">
    <property type="entry name" value="Elp5"/>
</dbReference>
<keyword evidence="8" id="KW-0539">Nucleus</keyword>
<evidence type="ECO:0000256" key="4">
    <source>
        <dbReference type="ARBA" id="ARBA00009567"/>
    </source>
</evidence>
<sequence>MLLLDVIQAGGGFILIEDTVQCSGRGLLRCFINAALKRGEDVHVLGFESPETEVCAGLDSSCVQRLHFHKGFPDPLGWTRRSSFTVERFASQHITQLIKDTQHAKAAVLVADSLSMVLRHHDPVVFCQTLQELRQGGVIKTIIGLLHSDLHQQGIVGIVCHLASTVISVAPADNERHSVAKTTRRTKSGKVMQEEEYFSVSEDATLSVQAKPRQPGHAQKERDVSEADPTSNLTFNLRLSEEERKAKQKVHLASTVISVAPADNERHSVAKTTRRTKSGKVMQEEEYFSVSEDATLSVQAKPRQPGHAQKERDVSEADPTSNLTFNLRLSEEERKAKQKVALPFVFSQEKKSALLKPTPGSGRIVYEPDANDDFDEEDPDDDLDV</sequence>
<protein>
    <recommendedName>
        <fullName evidence="5">Elongator complex protein 5</fullName>
    </recommendedName>
</protein>
<dbReference type="GO" id="GO:0033588">
    <property type="term" value="C:elongator holoenzyme complex"/>
    <property type="evidence" value="ECO:0007669"/>
    <property type="project" value="InterPro"/>
</dbReference>
<dbReference type="CDD" id="cd19496">
    <property type="entry name" value="Elp5"/>
    <property type="match status" value="1"/>
</dbReference>